<name>A0ABR0EKX9_ZASCE</name>
<gene>
    <name evidence="1" type="ORF">PRZ48_005586</name>
</gene>
<dbReference type="EMBL" id="JAXOVC010000004">
    <property type="protein sequence ID" value="KAK4502162.1"/>
    <property type="molecule type" value="Genomic_DNA"/>
</dbReference>
<evidence type="ECO:0000313" key="2">
    <source>
        <dbReference type="Proteomes" id="UP001305779"/>
    </source>
</evidence>
<evidence type="ECO:0000313" key="1">
    <source>
        <dbReference type="EMBL" id="KAK4502162.1"/>
    </source>
</evidence>
<accession>A0ABR0EKX9</accession>
<dbReference type="Proteomes" id="UP001305779">
    <property type="component" value="Unassembled WGS sequence"/>
</dbReference>
<proteinExistence type="predicted"/>
<reference evidence="1 2" key="1">
    <citation type="journal article" date="2023" name="G3 (Bethesda)">
        <title>A chromosome-level genome assembly of Zasmidium syzygii isolated from banana leaves.</title>
        <authorList>
            <person name="van Westerhoven A.C."/>
            <person name="Mehrabi R."/>
            <person name="Talebi R."/>
            <person name="Steentjes M.B.F."/>
            <person name="Corcolon B."/>
            <person name="Chong P.A."/>
            <person name="Kema G.H.J."/>
            <person name="Seidl M.F."/>
        </authorList>
    </citation>
    <scope>NUCLEOTIDE SEQUENCE [LARGE SCALE GENOMIC DNA]</scope>
    <source>
        <strain evidence="1 2">P124</strain>
    </source>
</reference>
<sequence>MTERLPDPLPESSNGDLDAISQVAWEQSRAKLLDCLAESISSAKGWPMVTVTALRETTKEVTIDVVTNGGFADGETQTYSYRTTADGALEYRPDNVHYDYFRAIEAYMKDIADEWHGRASPGRDGQDWTSLSEHNPETFQYKAFIRQLPRIKIYCVDLYHELWNLKVKSWNAIHQELKNQTSSFLDHVADADYVFKSDEDPKRLTTESAHTDTSIMVEYLRKAVTFAFASTRDDELWNALDKVLILKTAKKILRLCRYVARPLRACLMLQTIAKRLPKDKTFKLVPRVPPPSVRLGVTVPSIDQAWERLRLPRPAQWAKENLMNKYGKIFREECRRPLSIHTELQLLAAYLQDPSLQPTFNYFGCSKKACLLCQTTLDLSSLGIRMRGTHGKCYSNWGVPAASIARMAPTLEALEKVLLQRIRASLQPGSRYFEHVEADSTLLSEMTE</sequence>
<comment type="caution">
    <text evidence="1">The sequence shown here is derived from an EMBL/GenBank/DDBJ whole genome shotgun (WGS) entry which is preliminary data.</text>
</comment>
<organism evidence="1 2">
    <name type="scientific">Zasmidium cellare</name>
    <name type="common">Wine cellar mold</name>
    <name type="synonym">Racodium cellare</name>
    <dbReference type="NCBI Taxonomy" id="395010"/>
    <lineage>
        <taxon>Eukaryota</taxon>
        <taxon>Fungi</taxon>
        <taxon>Dikarya</taxon>
        <taxon>Ascomycota</taxon>
        <taxon>Pezizomycotina</taxon>
        <taxon>Dothideomycetes</taxon>
        <taxon>Dothideomycetidae</taxon>
        <taxon>Mycosphaerellales</taxon>
        <taxon>Mycosphaerellaceae</taxon>
        <taxon>Zasmidium</taxon>
    </lineage>
</organism>
<dbReference type="InterPro" id="IPR027796">
    <property type="entry name" value="OTT_1508_deam-like"/>
</dbReference>
<protein>
    <submittedName>
        <fullName evidence="1">Uncharacterized protein</fullName>
    </submittedName>
</protein>
<keyword evidence="2" id="KW-1185">Reference proteome</keyword>
<dbReference type="Pfam" id="PF14441">
    <property type="entry name" value="OTT_1508_deam"/>
    <property type="match status" value="1"/>
</dbReference>